<keyword evidence="3" id="KW-1185">Reference proteome</keyword>
<feature type="transmembrane region" description="Helical" evidence="1">
    <location>
        <begin position="43"/>
        <end position="63"/>
    </location>
</feature>
<feature type="transmembrane region" description="Helical" evidence="1">
    <location>
        <begin position="126"/>
        <end position="147"/>
    </location>
</feature>
<feature type="transmembrane region" description="Helical" evidence="1">
    <location>
        <begin position="100"/>
        <end position="120"/>
    </location>
</feature>
<feature type="transmembrane region" description="Helical" evidence="1">
    <location>
        <begin position="18"/>
        <end position="36"/>
    </location>
</feature>
<dbReference type="Proteomes" id="UP001500235">
    <property type="component" value="Unassembled WGS sequence"/>
</dbReference>
<name>A0ABP7T219_9SPHN</name>
<reference evidence="3" key="1">
    <citation type="journal article" date="2019" name="Int. J. Syst. Evol. Microbiol.">
        <title>The Global Catalogue of Microorganisms (GCM) 10K type strain sequencing project: providing services to taxonomists for standard genome sequencing and annotation.</title>
        <authorList>
            <consortium name="The Broad Institute Genomics Platform"/>
            <consortium name="The Broad Institute Genome Sequencing Center for Infectious Disease"/>
            <person name="Wu L."/>
            <person name="Ma J."/>
        </authorList>
    </citation>
    <scope>NUCLEOTIDE SEQUENCE [LARGE SCALE GENOMIC DNA]</scope>
    <source>
        <strain evidence="3">JCM 17563</strain>
    </source>
</reference>
<evidence type="ECO:0000313" key="3">
    <source>
        <dbReference type="Proteomes" id="UP001500235"/>
    </source>
</evidence>
<gene>
    <name evidence="2" type="ORF">GCM10022280_20050</name>
</gene>
<protein>
    <submittedName>
        <fullName evidence="2">Uncharacterized protein</fullName>
    </submittedName>
</protein>
<comment type="caution">
    <text evidence="2">The sequence shown here is derived from an EMBL/GenBank/DDBJ whole genome shotgun (WGS) entry which is preliminary data.</text>
</comment>
<evidence type="ECO:0000313" key="2">
    <source>
        <dbReference type="EMBL" id="GAA4019907.1"/>
    </source>
</evidence>
<dbReference type="EMBL" id="BAABBQ010000001">
    <property type="protein sequence ID" value="GAA4019907.1"/>
    <property type="molecule type" value="Genomic_DNA"/>
</dbReference>
<sequence length="149" mass="15832">MLLSLPAIFRFPWTASDFVIMGILLGSVGLGIEFLVRQSGSMFVRLGAIVAVLTAFLTIWVNLAVGMIGSEDNPYNLLFIGLLALVMIGGIWVRLRPEGMVRVTLAAAALQAALAVGGVGQDQRGAIFSGVFALFWLFSAALFRAGASR</sequence>
<evidence type="ECO:0000256" key="1">
    <source>
        <dbReference type="SAM" id="Phobius"/>
    </source>
</evidence>
<proteinExistence type="predicted"/>
<feature type="transmembrane region" description="Helical" evidence="1">
    <location>
        <begin position="75"/>
        <end position="93"/>
    </location>
</feature>
<keyword evidence="1" id="KW-0812">Transmembrane</keyword>
<keyword evidence="1" id="KW-1133">Transmembrane helix</keyword>
<accession>A0ABP7T219</accession>
<keyword evidence="1" id="KW-0472">Membrane</keyword>
<organism evidence="2 3">
    <name type="scientific">Sphingomonas swuensis</name>
    <dbReference type="NCBI Taxonomy" id="977800"/>
    <lineage>
        <taxon>Bacteria</taxon>
        <taxon>Pseudomonadati</taxon>
        <taxon>Pseudomonadota</taxon>
        <taxon>Alphaproteobacteria</taxon>
        <taxon>Sphingomonadales</taxon>
        <taxon>Sphingomonadaceae</taxon>
        <taxon>Sphingomonas</taxon>
    </lineage>
</organism>